<keyword evidence="2" id="KW-0210">Decarboxylase</keyword>
<dbReference type="EC" id="4.1.1.50" evidence="10"/>
<dbReference type="SUPFAM" id="SSF56276">
    <property type="entry name" value="S-adenosylmethionine decarboxylase"/>
    <property type="match status" value="1"/>
</dbReference>
<evidence type="ECO:0000313" key="11">
    <source>
        <dbReference type="Proteomes" id="UP000265443"/>
    </source>
</evidence>
<keyword evidence="7 10" id="KW-0456">Lyase</keyword>
<keyword evidence="11" id="KW-1185">Reference proteome</keyword>
<protein>
    <submittedName>
        <fullName evidence="10">S-adenosylmethionine decarboxylase proenzyme</fullName>
        <ecNumber evidence="10">4.1.1.50</ecNumber>
    </submittedName>
</protein>
<comment type="caution">
    <text evidence="10">The sequence shown here is derived from an EMBL/GenBank/DDBJ whole genome shotgun (WGS) entry which is preliminary data.</text>
</comment>
<name>A0ABX9MP43_9DEIN</name>
<keyword evidence="4" id="KW-0745">Spermidine biosynthesis</keyword>
<dbReference type="Proteomes" id="UP000265443">
    <property type="component" value="Unassembled WGS sequence"/>
</dbReference>
<dbReference type="GO" id="GO:0004014">
    <property type="term" value="F:adenosylmethionine decarboxylase activity"/>
    <property type="evidence" value="ECO:0007669"/>
    <property type="project" value="UniProtKB-EC"/>
</dbReference>
<evidence type="ECO:0000256" key="7">
    <source>
        <dbReference type="ARBA" id="ARBA00023239"/>
    </source>
</evidence>
<accession>A0ABX9MP43</accession>
<evidence type="ECO:0000256" key="9">
    <source>
        <dbReference type="ARBA" id="ARBA00023317"/>
    </source>
</evidence>
<evidence type="ECO:0000313" key="10">
    <source>
        <dbReference type="EMBL" id="RIH79723.1"/>
    </source>
</evidence>
<evidence type="ECO:0000256" key="8">
    <source>
        <dbReference type="ARBA" id="ARBA00023270"/>
    </source>
</evidence>
<evidence type="ECO:0000256" key="1">
    <source>
        <dbReference type="ARBA" id="ARBA00001928"/>
    </source>
</evidence>
<keyword evidence="8" id="KW-0704">Schiff base</keyword>
<sequence length="174" mass="19812">MAVQQRAADKAWGQSLVLESRKLLEVTRLELFGFGPHLMIDGYHANAEKLADFELIRQVLDQLPEEMEMTKVLPPVVQRYPAMPGQAEGITGVVIIAESHIAIHTFPSQRFISVDIFSCKEFDLGKALRQVVEHFEIGRYETYLINRGKEYPKDIELARKIVAGEREYVEARIG</sequence>
<gene>
    <name evidence="10" type="primary">speH_2</name>
    <name evidence="10" type="ORF">Mhypo_01008</name>
</gene>
<comment type="cofactor">
    <cofactor evidence="1">
        <name>pyruvate</name>
        <dbReference type="ChEBI" id="CHEBI:15361"/>
    </cofactor>
</comment>
<evidence type="ECO:0000256" key="6">
    <source>
        <dbReference type="ARBA" id="ARBA00023145"/>
    </source>
</evidence>
<evidence type="ECO:0000256" key="4">
    <source>
        <dbReference type="ARBA" id="ARBA00023066"/>
    </source>
</evidence>
<proteinExistence type="predicted"/>
<dbReference type="PANTHER" id="PTHR33866">
    <property type="entry name" value="S-ADENOSYLMETHIONINE DECARBOXYLASE PROENZYME"/>
    <property type="match status" value="1"/>
</dbReference>
<dbReference type="NCBIfam" id="TIGR03330">
    <property type="entry name" value="SAM_DCase_Bsu"/>
    <property type="match status" value="1"/>
</dbReference>
<dbReference type="PANTHER" id="PTHR33866:SF2">
    <property type="entry name" value="S-ADENOSYLMETHIONINE DECARBOXYLASE PROENZYME"/>
    <property type="match status" value="1"/>
</dbReference>
<dbReference type="EMBL" id="QWKY01000012">
    <property type="protein sequence ID" value="RIH79723.1"/>
    <property type="molecule type" value="Genomic_DNA"/>
</dbReference>
<evidence type="ECO:0000256" key="2">
    <source>
        <dbReference type="ARBA" id="ARBA00022793"/>
    </source>
</evidence>
<evidence type="ECO:0000256" key="3">
    <source>
        <dbReference type="ARBA" id="ARBA00022813"/>
    </source>
</evidence>
<reference evidence="10 11" key="1">
    <citation type="submission" date="2018-08" db="EMBL/GenBank/DDBJ databases">
        <title>Meiothermus hypogaeus DSM 23238 genome sequencing project.</title>
        <authorList>
            <person name="Da Costa M.S."/>
            <person name="Albuquerque L."/>
            <person name="Raposo P."/>
            <person name="Froufe H.J.C."/>
            <person name="Barroso C.S."/>
            <person name="Egas C."/>
        </authorList>
    </citation>
    <scope>NUCLEOTIDE SEQUENCE [LARGE SCALE GENOMIC DNA]</scope>
    <source>
        <strain evidence="10 11">DSM 23238</strain>
    </source>
</reference>
<dbReference type="InterPro" id="IPR003826">
    <property type="entry name" value="AdoMetDC_fam_prok"/>
</dbReference>
<keyword evidence="9" id="KW-0670">Pyruvate</keyword>
<keyword evidence="5" id="KW-0620">Polyamine biosynthesis</keyword>
<dbReference type="Gene3D" id="3.60.90.10">
    <property type="entry name" value="S-adenosylmethionine decarboxylase"/>
    <property type="match status" value="1"/>
</dbReference>
<evidence type="ECO:0000256" key="5">
    <source>
        <dbReference type="ARBA" id="ARBA00023115"/>
    </source>
</evidence>
<keyword evidence="3" id="KW-0068">Autocatalytic cleavage</keyword>
<organism evidence="10 11">
    <name type="scientific">Meiothermus hypogaeus</name>
    <dbReference type="NCBI Taxonomy" id="884155"/>
    <lineage>
        <taxon>Bacteria</taxon>
        <taxon>Thermotogati</taxon>
        <taxon>Deinococcota</taxon>
        <taxon>Deinococci</taxon>
        <taxon>Thermales</taxon>
        <taxon>Thermaceae</taxon>
        <taxon>Meiothermus</taxon>
    </lineage>
</organism>
<dbReference type="InterPro" id="IPR016067">
    <property type="entry name" value="S-AdoMet_deCO2ase_core"/>
</dbReference>
<dbReference type="InterPro" id="IPR017716">
    <property type="entry name" value="S-AdoMet_deCOase_pro-enz"/>
</dbReference>
<keyword evidence="6" id="KW-0865">Zymogen</keyword>
<dbReference type="Pfam" id="PF02675">
    <property type="entry name" value="AdoMet_dc"/>
    <property type="match status" value="1"/>
</dbReference>